<dbReference type="Gene3D" id="2.60.40.10">
    <property type="entry name" value="Immunoglobulins"/>
    <property type="match status" value="1"/>
</dbReference>
<dbReference type="SUPFAM" id="SSF81296">
    <property type="entry name" value="E set domains"/>
    <property type="match status" value="1"/>
</dbReference>
<dbReference type="PROSITE" id="PS51841">
    <property type="entry name" value="LTD"/>
    <property type="match status" value="1"/>
</dbReference>
<evidence type="ECO:0000259" key="2">
    <source>
        <dbReference type="PROSITE" id="PS51841"/>
    </source>
</evidence>
<dbReference type="InterPro" id="IPR014756">
    <property type="entry name" value="Ig_E-set"/>
</dbReference>
<feature type="signal peptide" evidence="1">
    <location>
        <begin position="1"/>
        <end position="18"/>
    </location>
</feature>
<name>A0ABX0IVX8_9FLAO</name>
<evidence type="ECO:0000313" key="4">
    <source>
        <dbReference type="Proteomes" id="UP000817854"/>
    </source>
</evidence>
<proteinExistence type="predicted"/>
<dbReference type="InterPro" id="IPR013783">
    <property type="entry name" value="Ig-like_fold"/>
</dbReference>
<dbReference type="SUPFAM" id="SSF74853">
    <property type="entry name" value="Lamin A/C globular tail domain"/>
    <property type="match status" value="1"/>
</dbReference>
<sequence length="1076" mass="116127">MKLRLQLVTIFMVTFSWAQSIFENSITGTNPSTSNPYIIGQSLDANITVSGISRGSGINPASANNRYSANNWNVSSFDNSKYFEFTLTPNTGYQINFSTFEYTGQASSTGASNFAFRSSIDGYTSNIGTPTNSGVTIDLLTGIYQNITTPITFRFYGWGASSSGGTFSINDFVFNGSVVSSCTPPTIAIAPSSGPEGTEVTITSSSGSLSGSSVFFGAISATIVSNTGTVMVVEVPSGATSGNITITDSQPCVATVGFTVLKEVGMCSGLSELIMTEVYDNNGGSLGYIEVYNGTGSTIDLTNYFIRRYGDNTEFIANNFTDFFFSPSITTIPDGGVIYGRISNDANIASPNFDFSNSSGINGDDILHLYNGTTLIDVYIVPSNTVGYTALRNVNTVGPNSVSNPSDWTHTNTETTANLGIFNYLGASNLPTVDTNPIDVFSCETTASFTVSATAASLGTLTYQWYYNDGIATGWTSVNSSSFSGVTTTGYSSTILNLVGSLALLDGYQFYCEVVQDGTCSVISDAAQLKVIETTWDGFAWSNGLPDISKLAMINGNYDTAINGNFECCSLVVNSTFTLNIQASTFVLIQNDLTVKGVLNVLDDGSLIQVDDLGVNMGAISYERITSGNALDYVYWSSPVENYTTPSSGYVFSWSPTMVNSNGGIGNWTYSLGVTMQSGVGYIMRDVFSKTFDNGVARNGVISTPIQRGSYTGPDYAGVNGMVITNLDDNLNLLGNPYPSSINAIDFLTANTNIEGAVRIWTHGISPSSAIQNPFYGSFQSNYSINDYLIYNSTGSSKGPGTFNGFIAGGQGFFTIMNDGVASSQSVVFNNSMRDKAYDNGQFYRGISSNGFTDDKHRIWLNLNNAINQSAKTLVGYVNGATIDYDRMYDAVALESTESTIYSLVDNKKMSIQGRYPFSEKDKVPLGVKITKVGVNSIGVFAVDGIFDQQNIYLEDLYLNKIHDLKTTAYSFDSQVGTFNDRFVLRFKDIGLSTDEFVINEDEIQINTDQFIEIKSLSNKNIKSVVVYDVLARKVFDKENISNNSFVISNLNKNNTTLIVKIKLDNNLVVSKKIIF</sequence>
<protein>
    <submittedName>
        <fullName evidence="3">T9SS sorting signal type C domain-containing protein</fullName>
    </submittedName>
</protein>
<dbReference type="NCBIfam" id="NF033708">
    <property type="entry name" value="T9SS_Cterm_ChiA"/>
    <property type="match status" value="1"/>
</dbReference>
<dbReference type="RefSeq" id="WP_140963859.1">
    <property type="nucleotide sequence ID" value="NZ_VEVQ02000013.1"/>
</dbReference>
<dbReference type="InterPro" id="IPR036415">
    <property type="entry name" value="Lamin_tail_dom_sf"/>
</dbReference>
<dbReference type="EMBL" id="VEVQ02000013">
    <property type="protein sequence ID" value="NHN27346.1"/>
    <property type="molecule type" value="Genomic_DNA"/>
</dbReference>
<keyword evidence="4" id="KW-1185">Reference proteome</keyword>
<evidence type="ECO:0000313" key="3">
    <source>
        <dbReference type="EMBL" id="NHN27346.1"/>
    </source>
</evidence>
<accession>A0ABX0IVX8</accession>
<feature type="domain" description="LTD" evidence="2">
    <location>
        <begin position="268"/>
        <end position="383"/>
    </location>
</feature>
<feature type="chain" id="PRO_5046246059" evidence="1">
    <location>
        <begin position="19"/>
        <end position="1076"/>
    </location>
</feature>
<keyword evidence="1" id="KW-0732">Signal</keyword>
<comment type="caution">
    <text evidence="3">The sequence shown here is derived from an EMBL/GenBank/DDBJ whole genome shotgun (WGS) entry which is preliminary data.</text>
</comment>
<evidence type="ECO:0000256" key="1">
    <source>
        <dbReference type="SAM" id="SignalP"/>
    </source>
</evidence>
<dbReference type="Proteomes" id="UP000817854">
    <property type="component" value="Unassembled WGS sequence"/>
</dbReference>
<organism evidence="3 4">
    <name type="scientific">Flavobacterium jejuense</name>
    <dbReference type="NCBI Taxonomy" id="1544455"/>
    <lineage>
        <taxon>Bacteria</taxon>
        <taxon>Pseudomonadati</taxon>
        <taxon>Bacteroidota</taxon>
        <taxon>Flavobacteriia</taxon>
        <taxon>Flavobacteriales</taxon>
        <taxon>Flavobacteriaceae</taxon>
        <taxon>Flavobacterium</taxon>
    </lineage>
</organism>
<reference evidence="3" key="2">
    <citation type="submission" date="2020-02" db="EMBL/GenBank/DDBJ databases">
        <title>Flavobacterium profundi sp. nov., isolated from a deep-sea seamount.</title>
        <authorList>
            <person name="Zhang D.-C."/>
        </authorList>
    </citation>
    <scope>NUCLEOTIDE SEQUENCE</scope>
    <source>
        <strain evidence="3">EC11</strain>
    </source>
</reference>
<dbReference type="InterPro" id="IPR001322">
    <property type="entry name" value="Lamin_tail_dom"/>
</dbReference>
<reference evidence="3" key="1">
    <citation type="submission" date="2019-05" db="EMBL/GenBank/DDBJ databases">
        <authorList>
            <person name="Lianzixin W."/>
        </authorList>
    </citation>
    <scope>NUCLEOTIDE SEQUENCE</scope>
    <source>
        <strain evidence="3">EC11</strain>
    </source>
</reference>
<gene>
    <name evidence="3" type="ORF">FIA58_016820</name>
</gene>